<dbReference type="InterPro" id="IPR012795">
    <property type="entry name" value="tRNA_Ile_lys_synt_N"/>
</dbReference>
<dbReference type="InterPro" id="IPR011063">
    <property type="entry name" value="TilS/TtcA_N"/>
</dbReference>
<dbReference type="GO" id="GO:0032267">
    <property type="term" value="F:tRNA(Ile)-lysidine synthase activity"/>
    <property type="evidence" value="ECO:0007669"/>
    <property type="project" value="UniProtKB-EC"/>
</dbReference>
<gene>
    <name evidence="6 8" type="primary">tilS</name>
    <name evidence="8" type="ORF">SGLAD_v1c00120</name>
</gene>
<evidence type="ECO:0000256" key="5">
    <source>
        <dbReference type="ARBA" id="ARBA00048539"/>
    </source>
</evidence>
<protein>
    <recommendedName>
        <fullName evidence="6">tRNA(Ile)-lysidine synthase</fullName>
        <ecNumber evidence="6">6.3.4.19</ecNumber>
    </recommendedName>
    <alternativeName>
        <fullName evidence="6">tRNA(Ile)-2-lysyl-cytidine synthase</fullName>
    </alternativeName>
    <alternativeName>
        <fullName evidence="6">tRNA(Ile)-lysidine synthetase</fullName>
    </alternativeName>
</protein>
<comment type="similarity">
    <text evidence="6">Belongs to the tRNA(Ile)-lysidine synthase family.</text>
</comment>
<organism evidence="8 9">
    <name type="scientific">Spiroplasma gladiatoris</name>
    <dbReference type="NCBI Taxonomy" id="2143"/>
    <lineage>
        <taxon>Bacteria</taxon>
        <taxon>Bacillati</taxon>
        <taxon>Mycoplasmatota</taxon>
        <taxon>Mollicutes</taxon>
        <taxon>Entomoplasmatales</taxon>
        <taxon>Spiroplasmataceae</taxon>
        <taxon>Spiroplasma</taxon>
    </lineage>
</organism>
<comment type="subcellular location">
    <subcellularLocation>
        <location evidence="6">Cytoplasm</location>
    </subcellularLocation>
</comment>
<dbReference type="Pfam" id="PF01171">
    <property type="entry name" value="ATP_bind_3"/>
    <property type="match status" value="1"/>
</dbReference>
<evidence type="ECO:0000313" key="8">
    <source>
        <dbReference type="EMBL" id="QBQ07213.1"/>
    </source>
</evidence>
<dbReference type="GO" id="GO:0006400">
    <property type="term" value="P:tRNA modification"/>
    <property type="evidence" value="ECO:0007669"/>
    <property type="project" value="UniProtKB-UniRule"/>
</dbReference>
<evidence type="ECO:0000256" key="3">
    <source>
        <dbReference type="ARBA" id="ARBA00022741"/>
    </source>
</evidence>
<evidence type="ECO:0000259" key="7">
    <source>
        <dbReference type="Pfam" id="PF01171"/>
    </source>
</evidence>
<comment type="function">
    <text evidence="6">Ligates lysine onto the cytidine present at position 34 of the AUA codon-specific tRNA(Ile) that contains the anticodon CAU, in an ATP-dependent manner. Cytidine is converted to lysidine, thus changing the amino acid specificity of the tRNA from methionine to isoleucine.</text>
</comment>
<dbReference type="GO" id="GO:0005524">
    <property type="term" value="F:ATP binding"/>
    <property type="evidence" value="ECO:0007669"/>
    <property type="project" value="UniProtKB-UniRule"/>
</dbReference>
<keyword evidence="4 6" id="KW-0067">ATP-binding</keyword>
<keyword evidence="6" id="KW-0963">Cytoplasm</keyword>
<dbReference type="SUPFAM" id="SSF52402">
    <property type="entry name" value="Adenine nucleotide alpha hydrolases-like"/>
    <property type="match status" value="1"/>
</dbReference>
<comment type="domain">
    <text evidence="6">The N-terminal region contains the highly conserved SGGXDS motif, predicted to be a P-loop motif involved in ATP binding.</text>
</comment>
<keyword evidence="1 6" id="KW-0436">Ligase</keyword>
<dbReference type="EC" id="6.3.4.19" evidence="6"/>
<keyword evidence="3 6" id="KW-0547">Nucleotide-binding</keyword>
<reference evidence="8 9" key="1">
    <citation type="submission" date="2019-03" db="EMBL/GenBank/DDBJ databases">
        <title>Complete genome sequence of Spiroplasma gladiatoris TG-1 (DSM 22552).</title>
        <authorList>
            <person name="Lin Y.-C."/>
            <person name="Chou L."/>
            <person name="Kuo C.-H."/>
        </authorList>
    </citation>
    <scope>NUCLEOTIDE SEQUENCE [LARGE SCALE GENOMIC DNA]</scope>
    <source>
        <strain evidence="8 9">TG-1</strain>
    </source>
</reference>
<evidence type="ECO:0000256" key="4">
    <source>
        <dbReference type="ARBA" id="ARBA00022840"/>
    </source>
</evidence>
<dbReference type="CDD" id="cd01992">
    <property type="entry name" value="TilS_N"/>
    <property type="match status" value="1"/>
</dbReference>
<keyword evidence="9" id="KW-1185">Reference proteome</keyword>
<dbReference type="KEGG" id="sgq:SGLAD_v1c00120"/>
<dbReference type="Proteomes" id="UP000294309">
    <property type="component" value="Chromosome"/>
</dbReference>
<name>A0A4P7AHS7_9MOLU</name>
<dbReference type="Gene3D" id="3.40.50.620">
    <property type="entry name" value="HUPs"/>
    <property type="match status" value="1"/>
</dbReference>
<comment type="catalytic activity">
    <reaction evidence="5 6">
        <text>cytidine(34) in tRNA(Ile2) + L-lysine + ATP = lysidine(34) in tRNA(Ile2) + AMP + diphosphate + H(+)</text>
        <dbReference type="Rhea" id="RHEA:43744"/>
        <dbReference type="Rhea" id="RHEA-COMP:10625"/>
        <dbReference type="Rhea" id="RHEA-COMP:10670"/>
        <dbReference type="ChEBI" id="CHEBI:15378"/>
        <dbReference type="ChEBI" id="CHEBI:30616"/>
        <dbReference type="ChEBI" id="CHEBI:32551"/>
        <dbReference type="ChEBI" id="CHEBI:33019"/>
        <dbReference type="ChEBI" id="CHEBI:82748"/>
        <dbReference type="ChEBI" id="CHEBI:83665"/>
        <dbReference type="ChEBI" id="CHEBI:456215"/>
        <dbReference type="EC" id="6.3.4.19"/>
    </reaction>
</comment>
<feature type="domain" description="tRNA(Ile)-lysidine/2-thiocytidine synthase N-terminal" evidence="7">
    <location>
        <begin position="8"/>
        <end position="186"/>
    </location>
</feature>
<dbReference type="GO" id="GO:0005737">
    <property type="term" value="C:cytoplasm"/>
    <property type="evidence" value="ECO:0007669"/>
    <property type="project" value="UniProtKB-SubCell"/>
</dbReference>
<dbReference type="InterPro" id="IPR014729">
    <property type="entry name" value="Rossmann-like_a/b/a_fold"/>
</dbReference>
<evidence type="ECO:0000256" key="1">
    <source>
        <dbReference type="ARBA" id="ARBA00022598"/>
    </source>
</evidence>
<dbReference type="HAMAP" id="MF_01161">
    <property type="entry name" value="tRNA_Ile_lys_synt"/>
    <property type="match status" value="1"/>
</dbReference>
<proteinExistence type="inferred from homology"/>
<dbReference type="PANTHER" id="PTHR43033:SF1">
    <property type="entry name" value="TRNA(ILE)-LYSIDINE SYNTHASE-RELATED"/>
    <property type="match status" value="1"/>
</dbReference>
<dbReference type="EMBL" id="CP038013">
    <property type="protein sequence ID" value="QBQ07213.1"/>
    <property type="molecule type" value="Genomic_DNA"/>
</dbReference>
<dbReference type="InterPro" id="IPR012094">
    <property type="entry name" value="tRNA_Ile_lys_synt"/>
</dbReference>
<sequence length="381" mass="46245">MKICNKKKYIVGLSGGPDSLFLLDNLIKKVNRAKIIACHVNYNFREDSEKDKNIAIEFCKKNNIAIIVKDIRKDYSNLEKNFEAWAREQRYDFFVEQLEKFNFDKILIAHNMNDDIETYLMQKQKNNLTKYWGIKKETYYKEKKILRPIIEVKKSEILNYLKENSINYAIDSTNFDTKYLRNNIRSKLSENDFEILLKEKKEQNILLKKQYKKIYSILETDLSIKHFNKDFHFNERLLFSFFESKGFGDIFYSRKKNTLKEIIKQLMSSKSFIKIQIESLLLIKDRQYIKFINLQAYKIIDKPIGLLDINEMNYLFLKEDINDFDKKLYITNNWEYHKNDLFYQDKKLNLFYKKQKTSYYFRFYQAIIYDKKNKKIKNSLN</sequence>
<keyword evidence="2 6" id="KW-0819">tRNA processing</keyword>
<evidence type="ECO:0000256" key="6">
    <source>
        <dbReference type="HAMAP-Rule" id="MF_01161"/>
    </source>
</evidence>
<evidence type="ECO:0000313" key="9">
    <source>
        <dbReference type="Proteomes" id="UP000294309"/>
    </source>
</evidence>
<dbReference type="RefSeq" id="WP_166739139.1">
    <property type="nucleotide sequence ID" value="NZ_CP038013.1"/>
</dbReference>
<accession>A0A4P7AHS7</accession>
<dbReference type="PANTHER" id="PTHR43033">
    <property type="entry name" value="TRNA(ILE)-LYSIDINE SYNTHASE-RELATED"/>
    <property type="match status" value="1"/>
</dbReference>
<dbReference type="AlphaFoldDB" id="A0A4P7AHS7"/>
<evidence type="ECO:0000256" key="2">
    <source>
        <dbReference type="ARBA" id="ARBA00022694"/>
    </source>
</evidence>
<feature type="binding site" evidence="6">
    <location>
        <begin position="14"/>
        <end position="19"/>
    </location>
    <ligand>
        <name>ATP</name>
        <dbReference type="ChEBI" id="CHEBI:30616"/>
    </ligand>
</feature>
<dbReference type="NCBIfam" id="TIGR02432">
    <property type="entry name" value="lysidine_TilS_N"/>
    <property type="match status" value="1"/>
</dbReference>